<reference evidence="7 8" key="1">
    <citation type="journal article" date="2008" name="BMC Genomics">
        <title>The missing link: Bordetella petrii is endowed with both the metabolic versatility of environmental bacteria and virulence traits of pathogenic Bordetellae.</title>
        <authorList>
            <person name="Gross R."/>
            <person name="Guzman C.A."/>
            <person name="Sebaihia M."/>
            <person name="Martins Dos Santos V.A."/>
            <person name="Pieper D.H."/>
            <person name="Koebnik R."/>
            <person name="Lechner M."/>
            <person name="Bartels D."/>
            <person name="Buhrmester J."/>
            <person name="Choudhuri J.V."/>
            <person name="Ebensen T."/>
            <person name="Gaigalat L."/>
            <person name="Herrmann S."/>
            <person name="Khachane A.N."/>
            <person name="Larisch C."/>
            <person name="Link S."/>
            <person name="Linke B."/>
            <person name="Meyer F."/>
            <person name="Mormann S."/>
            <person name="Nakunst D."/>
            <person name="Rueckert C."/>
            <person name="Schneiker-Bekel S."/>
            <person name="Schulze K."/>
            <person name="Vorhoelter F.J."/>
            <person name="Yevsa T."/>
            <person name="Engle J.T."/>
            <person name="Goldman W.E."/>
            <person name="Puehler A."/>
            <person name="Goebel U.B."/>
            <person name="Goesmann A."/>
            <person name="Bloecker H."/>
            <person name="Kaiser O."/>
            <person name="Martinez-Arias R."/>
        </authorList>
    </citation>
    <scope>NUCLEOTIDE SEQUENCE [LARGE SCALE GENOMIC DNA]</scope>
    <source>
        <strain evidence="8">ATCC BAA-461 / DSM 12804 / CCUG 43448 / CIP 107267 / Se-1111R</strain>
    </source>
</reference>
<dbReference type="InterPro" id="IPR049453">
    <property type="entry name" value="Memb_transporter_dom"/>
</dbReference>
<protein>
    <submittedName>
        <fullName evidence="7">Hypothetical membrane protein</fullName>
    </submittedName>
</protein>
<feature type="transmembrane region" description="Helical" evidence="5">
    <location>
        <begin position="36"/>
        <end position="55"/>
    </location>
</feature>
<comment type="subcellular location">
    <subcellularLocation>
        <location evidence="1">Membrane</location>
        <topology evidence="1">Multi-pass membrane protein</topology>
    </subcellularLocation>
</comment>
<evidence type="ECO:0000256" key="1">
    <source>
        <dbReference type="ARBA" id="ARBA00004141"/>
    </source>
</evidence>
<dbReference type="Pfam" id="PF13515">
    <property type="entry name" value="FUSC_2"/>
    <property type="match status" value="1"/>
</dbReference>
<dbReference type="Proteomes" id="UP000001225">
    <property type="component" value="Chromosome"/>
</dbReference>
<keyword evidence="2 5" id="KW-0812">Transmembrane</keyword>
<proteinExistence type="predicted"/>
<evidence type="ECO:0000256" key="3">
    <source>
        <dbReference type="ARBA" id="ARBA00022989"/>
    </source>
</evidence>
<dbReference type="STRING" id="94624.Bpet0273"/>
<dbReference type="GO" id="GO:0016020">
    <property type="term" value="C:membrane"/>
    <property type="evidence" value="ECO:0007669"/>
    <property type="project" value="UniProtKB-SubCell"/>
</dbReference>
<feature type="transmembrane region" description="Helical" evidence="5">
    <location>
        <begin position="75"/>
        <end position="95"/>
    </location>
</feature>
<evidence type="ECO:0000313" key="7">
    <source>
        <dbReference type="EMBL" id="CAP40605.1"/>
    </source>
</evidence>
<feature type="transmembrane region" description="Helical" evidence="5">
    <location>
        <begin position="107"/>
        <end position="126"/>
    </location>
</feature>
<sequence>MKWQDLPDIAWGAFSALFVVRASVEGTIGEATGRILGALIGIALGVSLVLLTNFAQLAPGWGIACGVGLAGYVSIRWPMLSYSLVTVTILTVTPGNDIVAGAMHKTIAIAIGSASGIVAAAAVLPLSAHRNVCVNLAASVDAYGDLLAQWATAFGRGGRRPRLYSKATMEQARRRARDMSSQAHTFPLDLLYRHTLVYQLHDRVERLWRTAALMERAGSLPLSEPVREQLAPALEKVAAAAGSQIDVLAQALRQDGRATMPGRQRAPLRRLDEVIDATAQRQTLDAADREAIEVIRWAWWEVCGELNSLADHLNSLHARARRPGKNQ</sequence>
<dbReference type="KEGG" id="bpt:Bpet0273"/>
<feature type="domain" description="Integral membrane bound transporter" evidence="6">
    <location>
        <begin position="5"/>
        <end position="118"/>
    </location>
</feature>
<dbReference type="AlphaFoldDB" id="A9HXW0"/>
<feature type="transmembrane region" description="Helical" evidence="5">
    <location>
        <begin position="6"/>
        <end position="24"/>
    </location>
</feature>
<evidence type="ECO:0000256" key="5">
    <source>
        <dbReference type="SAM" id="Phobius"/>
    </source>
</evidence>
<evidence type="ECO:0000313" key="8">
    <source>
        <dbReference type="Proteomes" id="UP000001225"/>
    </source>
</evidence>
<accession>A9HXW0</accession>
<keyword evidence="4 5" id="KW-0472">Membrane</keyword>
<keyword evidence="8" id="KW-1185">Reference proteome</keyword>
<organism evidence="7 8">
    <name type="scientific">Bordetella petrii (strain ATCC BAA-461 / DSM 12804 / CCUG 43448 / CIP 107267 / Se-1111R)</name>
    <dbReference type="NCBI Taxonomy" id="340100"/>
    <lineage>
        <taxon>Bacteria</taxon>
        <taxon>Pseudomonadati</taxon>
        <taxon>Pseudomonadota</taxon>
        <taxon>Betaproteobacteria</taxon>
        <taxon>Burkholderiales</taxon>
        <taxon>Alcaligenaceae</taxon>
        <taxon>Bordetella</taxon>
    </lineage>
</organism>
<evidence type="ECO:0000259" key="6">
    <source>
        <dbReference type="Pfam" id="PF13515"/>
    </source>
</evidence>
<dbReference type="eggNOG" id="COG4129">
    <property type="taxonomic scope" value="Bacteria"/>
</dbReference>
<gene>
    <name evidence="7" type="ordered locus">Bpet0273</name>
</gene>
<evidence type="ECO:0000256" key="2">
    <source>
        <dbReference type="ARBA" id="ARBA00022692"/>
    </source>
</evidence>
<keyword evidence="3 5" id="KW-1133">Transmembrane helix</keyword>
<name>A9HXW0_BORPD</name>
<dbReference type="EMBL" id="AM902716">
    <property type="protein sequence ID" value="CAP40605.1"/>
    <property type="molecule type" value="Genomic_DNA"/>
</dbReference>
<evidence type="ECO:0000256" key="4">
    <source>
        <dbReference type="ARBA" id="ARBA00023136"/>
    </source>
</evidence>